<dbReference type="NCBIfam" id="NF010737">
    <property type="entry name" value="PRK14139.1"/>
    <property type="match status" value="1"/>
</dbReference>
<keyword evidence="2" id="KW-0175">Coiled coil</keyword>
<evidence type="ECO:0000313" key="5">
    <source>
        <dbReference type="Proteomes" id="UP001567350"/>
    </source>
</evidence>
<organism evidence="4 5">
    <name type="scientific">Comamonas jiangduensis</name>
    <dbReference type="NCBI Taxonomy" id="1194168"/>
    <lineage>
        <taxon>Bacteria</taxon>
        <taxon>Pseudomonadati</taxon>
        <taxon>Pseudomonadota</taxon>
        <taxon>Betaproteobacteria</taxon>
        <taxon>Burkholderiales</taxon>
        <taxon>Comamonadaceae</taxon>
        <taxon>Comamonas</taxon>
    </lineage>
</organism>
<accession>A0ABV4I8Z5</accession>
<dbReference type="RefSeq" id="WP_219163970.1">
    <property type="nucleotide sequence ID" value="NZ_DALYTO010000010.1"/>
</dbReference>
<comment type="subcellular location">
    <subcellularLocation>
        <location evidence="1">Cytoplasm</location>
    </subcellularLocation>
</comment>
<dbReference type="EMBL" id="JBGJLR010000001">
    <property type="protein sequence ID" value="MEZ2738187.1"/>
    <property type="molecule type" value="Genomic_DNA"/>
</dbReference>
<keyword evidence="1" id="KW-0143">Chaperone</keyword>
<sequence>MSEQTNTPHAAPVDASPEEVEAAMAANVADEISRLQAELAELKAKNAEMADHFLRAKAEAENMRRRAEEEVSKARKFGIESFAESLLPVCDSLDAALAIQNATAEQLREGSDATLRQLQHALERNKVILINPAAGSKFDPHQHQAISVVPADQEANTVVTVLQKGYLIAERVLRPALVTVAAPK</sequence>
<keyword evidence="1" id="KW-0963">Cytoplasm</keyword>
<feature type="coiled-coil region" evidence="2">
    <location>
        <begin position="25"/>
        <end position="77"/>
    </location>
</feature>
<comment type="function">
    <text evidence="1">Participates actively in the response to hyperosmotic and heat shock by preventing the aggregation of stress-denatured proteins, in association with DnaK and GrpE. It is the nucleotide exchange factor for DnaK and may function as a thermosensor. Unfolded proteins bind initially to DnaJ; upon interaction with the DnaJ-bound protein, DnaK hydrolyzes its bound ATP, resulting in the formation of a stable complex. GrpE releases ADP from DnaK; ATP binding to DnaK triggers the release of the substrate protein, thus completing the reaction cycle. Several rounds of ATP-dependent interactions between DnaJ, DnaK and GrpE are required for fully efficient folding.</text>
</comment>
<evidence type="ECO:0000256" key="3">
    <source>
        <dbReference type="SAM" id="MobiDB-lite"/>
    </source>
</evidence>
<feature type="region of interest" description="Disordered" evidence="3">
    <location>
        <begin position="1"/>
        <end position="20"/>
    </location>
</feature>
<dbReference type="NCBIfam" id="NF010738">
    <property type="entry name" value="PRK14140.1"/>
    <property type="match status" value="1"/>
</dbReference>
<reference evidence="4 5" key="1">
    <citation type="submission" date="2024-08" db="EMBL/GenBank/DDBJ databases">
        <authorList>
            <person name="Feng Z."/>
            <person name="Ronholm J."/>
        </authorList>
    </citation>
    <scope>NUCLEOTIDE SEQUENCE [LARGE SCALE GENOMIC DNA]</scope>
    <source>
        <strain evidence="4 5">4-AB0-8</strain>
    </source>
</reference>
<dbReference type="GeneID" id="300070319"/>
<dbReference type="NCBIfam" id="NF010748">
    <property type="entry name" value="PRK14150.1"/>
    <property type="match status" value="1"/>
</dbReference>
<proteinExistence type="inferred from homology"/>
<evidence type="ECO:0000256" key="1">
    <source>
        <dbReference type="HAMAP-Rule" id="MF_01151"/>
    </source>
</evidence>
<protein>
    <recommendedName>
        <fullName evidence="1">Protein GrpE</fullName>
    </recommendedName>
    <alternativeName>
        <fullName evidence="1">HSP-70 cofactor</fullName>
    </alternativeName>
</protein>
<gene>
    <name evidence="1 4" type="primary">grpE</name>
    <name evidence="4" type="ORF">ACBP88_01740</name>
</gene>
<evidence type="ECO:0000256" key="2">
    <source>
        <dbReference type="SAM" id="Coils"/>
    </source>
</evidence>
<name>A0ABV4I8Z5_9BURK</name>
<dbReference type="HAMAP" id="MF_01151">
    <property type="entry name" value="GrpE"/>
    <property type="match status" value="1"/>
</dbReference>
<dbReference type="Pfam" id="PF01025">
    <property type="entry name" value="GrpE"/>
    <property type="match status" value="1"/>
</dbReference>
<keyword evidence="5" id="KW-1185">Reference proteome</keyword>
<dbReference type="InterPro" id="IPR000740">
    <property type="entry name" value="GrpE"/>
</dbReference>
<comment type="similarity">
    <text evidence="1">Belongs to the GrpE family.</text>
</comment>
<dbReference type="Proteomes" id="UP001567350">
    <property type="component" value="Unassembled WGS sequence"/>
</dbReference>
<evidence type="ECO:0000313" key="4">
    <source>
        <dbReference type="EMBL" id="MEZ2738187.1"/>
    </source>
</evidence>
<dbReference type="CDD" id="cd00446">
    <property type="entry name" value="GrpE"/>
    <property type="match status" value="1"/>
</dbReference>
<keyword evidence="1" id="KW-0346">Stress response</keyword>
<dbReference type="PANTHER" id="PTHR21237">
    <property type="entry name" value="GRPE PROTEIN"/>
    <property type="match status" value="1"/>
</dbReference>
<comment type="subunit">
    <text evidence="1">Homodimer.</text>
</comment>
<dbReference type="PROSITE" id="PS01071">
    <property type="entry name" value="GRPE"/>
    <property type="match status" value="1"/>
</dbReference>
<comment type="caution">
    <text evidence="4">The sequence shown here is derived from an EMBL/GenBank/DDBJ whole genome shotgun (WGS) entry which is preliminary data.</text>
</comment>
<dbReference type="PANTHER" id="PTHR21237:SF23">
    <property type="entry name" value="GRPE PROTEIN HOMOLOG, MITOCHONDRIAL"/>
    <property type="match status" value="1"/>
</dbReference>